<organism evidence="2">
    <name type="scientific">Siphoviridae sp. ctRlj31</name>
    <dbReference type="NCBI Taxonomy" id="2826338"/>
    <lineage>
        <taxon>Viruses</taxon>
        <taxon>Duplodnaviria</taxon>
        <taxon>Heunggongvirae</taxon>
        <taxon>Uroviricota</taxon>
        <taxon>Caudoviricetes</taxon>
    </lineage>
</organism>
<evidence type="ECO:0000313" key="2">
    <source>
        <dbReference type="EMBL" id="DAD90293.1"/>
    </source>
</evidence>
<evidence type="ECO:0000256" key="1">
    <source>
        <dbReference type="SAM" id="MobiDB-lite"/>
    </source>
</evidence>
<feature type="compositionally biased region" description="Polar residues" evidence="1">
    <location>
        <begin position="30"/>
        <end position="50"/>
    </location>
</feature>
<protein>
    <submittedName>
        <fullName evidence="2">Uncharacterized protein</fullName>
    </submittedName>
</protein>
<reference evidence="2" key="1">
    <citation type="journal article" date="2021" name="Proc. Natl. Acad. Sci. U.S.A.">
        <title>A Catalog of Tens of Thousands of Viruses from Human Metagenomes Reveals Hidden Associations with Chronic Diseases.</title>
        <authorList>
            <person name="Tisza M.J."/>
            <person name="Buck C.B."/>
        </authorList>
    </citation>
    <scope>NUCLEOTIDE SEQUENCE</scope>
    <source>
        <strain evidence="2">CtRlj31</strain>
    </source>
</reference>
<feature type="region of interest" description="Disordered" evidence="1">
    <location>
        <begin position="18"/>
        <end position="50"/>
    </location>
</feature>
<proteinExistence type="predicted"/>
<dbReference type="EMBL" id="BK015081">
    <property type="protein sequence ID" value="DAD90293.1"/>
    <property type="molecule type" value="Genomic_DNA"/>
</dbReference>
<sequence length="50" mass="5494">MSVVLGAIPSFLKEIHPQRPLLNRSRGNAKPSSQARACKTRTPSQQTTHP</sequence>
<accession>A0A8S5N6B2</accession>
<name>A0A8S5N6B2_9CAUD</name>